<dbReference type="RefSeq" id="WP_111247023.1">
    <property type="nucleotide sequence ID" value="NZ_PIEU01000022.1"/>
</dbReference>
<dbReference type="Proteomes" id="UP000249828">
    <property type="component" value="Unassembled WGS sequence"/>
</dbReference>
<comment type="caution">
    <text evidence="2">The sequence shown here is derived from an EMBL/GenBank/DDBJ whole genome shotgun (WGS) entry which is preliminary data.</text>
</comment>
<protein>
    <recommendedName>
        <fullName evidence="4">DUF4194 domain-containing protein</fullName>
    </recommendedName>
</protein>
<dbReference type="AlphaFoldDB" id="A0A2W3ZBF7"/>
<accession>A0A2W3ZBF7</accession>
<gene>
    <name evidence="2" type="ORF">CI088_02055</name>
</gene>
<sequence length="211" mass="25060">MSLAENSQHFYLAYRHFEEKEQEQFAMLANRLLTRNFICRDHEKDKKNYYAIIPNQKMFENYFSILNYEMIFDKTLGVIGLYPANSLNRLSLTKVQSIALLILRKLYFKKQHEISLIDKIATSSEEIYQELFATGLFENSIPKTEFKQIIQLFKRHNLCDYSGELTDLETIIIIQPSIIYVVSTKTLEELEQQIQTYERKEEVIDEETDED</sequence>
<evidence type="ECO:0008006" key="4">
    <source>
        <dbReference type="Google" id="ProtNLM"/>
    </source>
</evidence>
<evidence type="ECO:0000313" key="2">
    <source>
        <dbReference type="EMBL" id="PZL76946.1"/>
    </source>
</evidence>
<name>A0A2W3ZBF7_9ENTE</name>
<proteinExistence type="predicted"/>
<evidence type="ECO:0000313" key="3">
    <source>
        <dbReference type="Proteomes" id="UP000249828"/>
    </source>
</evidence>
<keyword evidence="3" id="KW-1185">Reference proteome</keyword>
<evidence type="ECO:0000256" key="1">
    <source>
        <dbReference type="SAM" id="Coils"/>
    </source>
</evidence>
<keyword evidence="1" id="KW-0175">Coiled coil</keyword>
<dbReference type="EMBL" id="PIEU01000022">
    <property type="protein sequence ID" value="PZL76946.1"/>
    <property type="molecule type" value="Genomic_DNA"/>
</dbReference>
<dbReference type="InterPro" id="IPR025449">
    <property type="entry name" value="JetB"/>
</dbReference>
<reference evidence="2 3" key="1">
    <citation type="submission" date="2017-11" db="EMBL/GenBank/DDBJ databases">
        <title>Draft genome sequence of Enterococcus plantarum TRW2 strain isolated from lettuce.</title>
        <authorList>
            <person name="Kim E.B."/>
            <person name="Marco M.L."/>
            <person name="Williams T.R."/>
            <person name="You I.H."/>
        </authorList>
    </citation>
    <scope>NUCLEOTIDE SEQUENCE [LARGE SCALE GENOMIC DNA]</scope>
    <source>
        <strain evidence="2 3">TRW2</strain>
    </source>
</reference>
<organism evidence="2 3">
    <name type="scientific">Enterococcus plantarum</name>
    <dbReference type="NCBI Taxonomy" id="1077675"/>
    <lineage>
        <taxon>Bacteria</taxon>
        <taxon>Bacillati</taxon>
        <taxon>Bacillota</taxon>
        <taxon>Bacilli</taxon>
        <taxon>Lactobacillales</taxon>
        <taxon>Enterococcaceae</taxon>
        <taxon>Enterococcus</taxon>
    </lineage>
</organism>
<dbReference type="Pfam" id="PF13835">
    <property type="entry name" value="DUF4194"/>
    <property type="match status" value="1"/>
</dbReference>
<feature type="coiled-coil region" evidence="1">
    <location>
        <begin position="180"/>
        <end position="210"/>
    </location>
</feature>